<evidence type="ECO:0000256" key="3">
    <source>
        <dbReference type="ARBA" id="ARBA00021717"/>
    </source>
</evidence>
<name>A0ABY5DUC7_9ACTN</name>
<keyword evidence="5 10" id="KW-0812">Transmembrane</keyword>
<comment type="similarity">
    <text evidence="2 10">Belongs to the FliR/MopE/SpaR family.</text>
</comment>
<organism evidence="11 12">
    <name type="scientific">Paraconexibacter antarcticus</name>
    <dbReference type="NCBI Taxonomy" id="2949664"/>
    <lineage>
        <taxon>Bacteria</taxon>
        <taxon>Bacillati</taxon>
        <taxon>Actinomycetota</taxon>
        <taxon>Thermoleophilia</taxon>
        <taxon>Solirubrobacterales</taxon>
        <taxon>Paraconexibacteraceae</taxon>
        <taxon>Paraconexibacter</taxon>
    </lineage>
</organism>
<keyword evidence="8 10" id="KW-0975">Bacterial flagellum</keyword>
<sequence length="264" mass="27444">MDTTLQQLLTQLGPDRVGAFFLVLARVSPLFILAPLFSSKLVPARVRGIVAVALAIGLSPVAGAHVQLPTDTWAFAGLLGKELLVGLGFAFALGALFAAVQIAGSFLDTMIGFSFGSLVDPVTGNQSTVIQQLYSLVAVLVFIGIGGDAWVIRGVARTYDVVGLLEYPQLNALVSGAVASFASIFLAAIQVAGPVMLALTLTDAAFGVVSRVVPQLNVFQVGFPAKVVAGLLLISVSLPFVAGWLGDELQRDVASALMTLKVVH</sequence>
<feature type="transmembrane region" description="Helical" evidence="10">
    <location>
        <begin position="196"/>
        <end position="213"/>
    </location>
</feature>
<keyword evidence="11" id="KW-0969">Cilium</keyword>
<comment type="function">
    <text evidence="1 10">Role in flagellar biosynthesis.</text>
</comment>
<keyword evidence="12" id="KW-1185">Reference proteome</keyword>
<feature type="transmembrane region" description="Helical" evidence="10">
    <location>
        <begin position="49"/>
        <end position="68"/>
    </location>
</feature>
<dbReference type="InterPro" id="IPR006303">
    <property type="entry name" value="FliR"/>
</dbReference>
<keyword evidence="11" id="KW-0966">Cell projection</keyword>
<keyword evidence="11" id="KW-0282">Flagellum</keyword>
<evidence type="ECO:0000256" key="1">
    <source>
        <dbReference type="ARBA" id="ARBA00002578"/>
    </source>
</evidence>
<dbReference type="RefSeq" id="WP_254571386.1">
    <property type="nucleotide sequence ID" value="NZ_CP098502.1"/>
</dbReference>
<gene>
    <name evidence="11" type="primary">fliR</name>
    <name evidence="11" type="ORF">NBH00_00415</name>
</gene>
<keyword evidence="6 10" id="KW-1133">Transmembrane helix</keyword>
<evidence type="ECO:0000256" key="9">
    <source>
        <dbReference type="NCBIfam" id="TIGR01400"/>
    </source>
</evidence>
<evidence type="ECO:0000256" key="4">
    <source>
        <dbReference type="ARBA" id="ARBA00022475"/>
    </source>
</evidence>
<evidence type="ECO:0000313" key="12">
    <source>
        <dbReference type="Proteomes" id="UP001056035"/>
    </source>
</evidence>
<dbReference type="Pfam" id="PF01311">
    <property type="entry name" value="Bac_export_1"/>
    <property type="match status" value="1"/>
</dbReference>
<accession>A0ABY5DUC7</accession>
<evidence type="ECO:0000256" key="6">
    <source>
        <dbReference type="ARBA" id="ARBA00022989"/>
    </source>
</evidence>
<feature type="transmembrane region" description="Helical" evidence="10">
    <location>
        <begin position="17"/>
        <end position="37"/>
    </location>
</feature>
<dbReference type="PRINTS" id="PR00953">
    <property type="entry name" value="TYPE3IMRPROT"/>
</dbReference>
<dbReference type="Proteomes" id="UP001056035">
    <property type="component" value="Chromosome"/>
</dbReference>
<dbReference type="EMBL" id="CP098502">
    <property type="protein sequence ID" value="UTI64687.1"/>
    <property type="molecule type" value="Genomic_DNA"/>
</dbReference>
<feature type="transmembrane region" description="Helical" evidence="10">
    <location>
        <begin position="133"/>
        <end position="152"/>
    </location>
</feature>
<evidence type="ECO:0000256" key="8">
    <source>
        <dbReference type="ARBA" id="ARBA00023143"/>
    </source>
</evidence>
<dbReference type="NCBIfam" id="TIGR01400">
    <property type="entry name" value="fliR"/>
    <property type="match status" value="1"/>
</dbReference>
<comment type="subcellular location">
    <subcellularLocation>
        <location evidence="10">Cell membrane</location>
        <topology evidence="10">Multi-pass membrane protein</topology>
    </subcellularLocation>
    <subcellularLocation>
        <location evidence="10">Bacterial flagellum basal body</location>
    </subcellularLocation>
</comment>
<evidence type="ECO:0000256" key="7">
    <source>
        <dbReference type="ARBA" id="ARBA00023136"/>
    </source>
</evidence>
<protein>
    <recommendedName>
        <fullName evidence="3 9">Flagellar biosynthetic protein FliR</fullName>
    </recommendedName>
</protein>
<reference evidence="11 12" key="1">
    <citation type="submission" date="2022-06" db="EMBL/GenBank/DDBJ databases">
        <title>Paraconexibacter antarcticus.</title>
        <authorList>
            <person name="Kim C.S."/>
        </authorList>
    </citation>
    <scope>NUCLEOTIDE SEQUENCE [LARGE SCALE GENOMIC DNA]</scope>
    <source>
        <strain evidence="11 12">02-257</strain>
    </source>
</reference>
<keyword evidence="7 10" id="KW-0472">Membrane</keyword>
<proteinExistence type="inferred from homology"/>
<keyword evidence="4 10" id="KW-1003">Cell membrane</keyword>
<evidence type="ECO:0000313" key="11">
    <source>
        <dbReference type="EMBL" id="UTI64687.1"/>
    </source>
</evidence>
<feature type="transmembrane region" description="Helical" evidence="10">
    <location>
        <begin position="172"/>
        <end position="189"/>
    </location>
</feature>
<dbReference type="PANTHER" id="PTHR30065">
    <property type="entry name" value="FLAGELLAR BIOSYNTHETIC PROTEIN FLIR"/>
    <property type="match status" value="1"/>
</dbReference>
<dbReference type="PANTHER" id="PTHR30065:SF1">
    <property type="entry name" value="SURFACE PRESENTATION OF ANTIGENS PROTEIN SPAR"/>
    <property type="match status" value="1"/>
</dbReference>
<evidence type="ECO:0000256" key="5">
    <source>
        <dbReference type="ARBA" id="ARBA00022692"/>
    </source>
</evidence>
<evidence type="ECO:0000256" key="2">
    <source>
        <dbReference type="ARBA" id="ARBA00009772"/>
    </source>
</evidence>
<feature type="transmembrane region" description="Helical" evidence="10">
    <location>
        <begin position="225"/>
        <end position="245"/>
    </location>
</feature>
<dbReference type="InterPro" id="IPR002010">
    <property type="entry name" value="T3SS_IM_R"/>
</dbReference>
<evidence type="ECO:0000256" key="10">
    <source>
        <dbReference type="RuleBase" id="RU362071"/>
    </source>
</evidence>
<feature type="transmembrane region" description="Helical" evidence="10">
    <location>
        <begin position="83"/>
        <end position="107"/>
    </location>
</feature>